<keyword evidence="2" id="KW-0732">Signal</keyword>
<evidence type="ECO:0000313" key="4">
    <source>
        <dbReference type="Proteomes" id="UP000095662"/>
    </source>
</evidence>
<name>A0A175A0V2_9FIRM</name>
<organism evidence="3 4">
    <name type="scientific">[Eubacterium] siraeum</name>
    <dbReference type="NCBI Taxonomy" id="39492"/>
    <lineage>
        <taxon>Bacteria</taxon>
        <taxon>Bacillati</taxon>
        <taxon>Bacillota</taxon>
        <taxon>Clostridia</taxon>
        <taxon>Eubacteriales</taxon>
        <taxon>Oscillospiraceae</taxon>
        <taxon>Oscillospiraceae incertae sedis</taxon>
    </lineage>
</organism>
<dbReference type="AlphaFoldDB" id="A0A175A0V2"/>
<feature type="region of interest" description="Disordered" evidence="1">
    <location>
        <begin position="23"/>
        <end position="61"/>
    </location>
</feature>
<feature type="compositionally biased region" description="Low complexity" evidence="1">
    <location>
        <begin position="25"/>
        <end position="56"/>
    </location>
</feature>
<dbReference type="Proteomes" id="UP000095662">
    <property type="component" value="Unassembled WGS sequence"/>
</dbReference>
<dbReference type="PROSITE" id="PS51257">
    <property type="entry name" value="PROKAR_LIPOPROTEIN"/>
    <property type="match status" value="1"/>
</dbReference>
<reference evidence="3 4" key="1">
    <citation type="submission" date="2015-09" db="EMBL/GenBank/DDBJ databases">
        <authorList>
            <consortium name="Pathogen Informatics"/>
        </authorList>
    </citation>
    <scope>NUCLEOTIDE SEQUENCE [LARGE SCALE GENOMIC DNA]</scope>
    <source>
        <strain evidence="3 4">2789STDY5834928</strain>
    </source>
</reference>
<sequence>MKKTTLICTLILVSLLSGCAGNNASQPVSSPDTSVTSSASESTTESITTPETSVPEDATSSYEDEKFTAIGVVDSSAEESKRDIASFIYDYGSEYKTPGKTTIDKMFSEALGDKIIDDEQVQKEVADILEKCGKLETELYNAGNKIKDMPDITAVPKDDYDKWFESSAQPTAFTSMKEFYESEKSVYSDITTFEQFEKDFDTFTYQDGKFCVKGISIGRCNETGLHGPALESLSQRECLYDCAKAYKDGDNVKLAYMVLNSQTSGTSCYMVFSADLTKTDSGYRIVRNVDWSKAFGKGGK</sequence>
<evidence type="ECO:0000256" key="1">
    <source>
        <dbReference type="SAM" id="MobiDB-lite"/>
    </source>
</evidence>
<evidence type="ECO:0000313" key="3">
    <source>
        <dbReference type="EMBL" id="CUQ91922.1"/>
    </source>
</evidence>
<feature type="chain" id="PRO_5008039250" description="DUF5104 domain-containing protein" evidence="2">
    <location>
        <begin position="25"/>
        <end position="300"/>
    </location>
</feature>
<protein>
    <recommendedName>
        <fullName evidence="5">DUF5104 domain-containing protein</fullName>
    </recommendedName>
</protein>
<proteinExistence type="predicted"/>
<feature type="signal peptide" evidence="2">
    <location>
        <begin position="1"/>
        <end position="24"/>
    </location>
</feature>
<evidence type="ECO:0000256" key="2">
    <source>
        <dbReference type="SAM" id="SignalP"/>
    </source>
</evidence>
<dbReference type="EMBL" id="CZBY01000027">
    <property type="protein sequence ID" value="CUQ91922.1"/>
    <property type="molecule type" value="Genomic_DNA"/>
</dbReference>
<accession>A0A175A0V2</accession>
<gene>
    <name evidence="3" type="ORF">ERS852540_02425</name>
</gene>
<evidence type="ECO:0008006" key="5">
    <source>
        <dbReference type="Google" id="ProtNLM"/>
    </source>
</evidence>